<dbReference type="NCBIfam" id="TIGR00450">
    <property type="entry name" value="mnmE_trmE_thdF"/>
    <property type="match status" value="1"/>
</dbReference>
<dbReference type="Gene3D" id="1.20.120.430">
    <property type="entry name" value="tRNA modification GTPase MnmE domain 2"/>
    <property type="match status" value="1"/>
</dbReference>
<dbReference type="GO" id="GO:0005525">
    <property type="term" value="F:GTP binding"/>
    <property type="evidence" value="ECO:0007669"/>
    <property type="project" value="UniProtKB-UniRule"/>
</dbReference>
<organism evidence="9 10">
    <name type="scientific">Methylophaga muralis</name>
    <dbReference type="NCBI Taxonomy" id="291169"/>
    <lineage>
        <taxon>Bacteria</taxon>
        <taxon>Pseudomonadati</taxon>
        <taxon>Pseudomonadota</taxon>
        <taxon>Gammaproteobacteria</taxon>
        <taxon>Thiotrichales</taxon>
        <taxon>Piscirickettsiaceae</taxon>
        <taxon>Methylophaga</taxon>
    </lineage>
</organism>
<dbReference type="SUPFAM" id="SSF52540">
    <property type="entry name" value="P-loop containing nucleoside triphosphate hydrolases"/>
    <property type="match status" value="1"/>
</dbReference>
<dbReference type="AlphaFoldDB" id="A0A1E3GW19"/>
<keyword evidence="5 6" id="KW-0342">GTP-binding</keyword>
<feature type="binding site" evidence="6">
    <location>
        <position position="246"/>
    </location>
    <ligand>
        <name>K(+)</name>
        <dbReference type="ChEBI" id="CHEBI:29103"/>
    </ligand>
</feature>
<evidence type="ECO:0000313" key="10">
    <source>
        <dbReference type="Proteomes" id="UP000094379"/>
    </source>
</evidence>
<protein>
    <recommendedName>
        <fullName evidence="6">tRNA modification GTPase MnmE</fullName>
        <ecNumber evidence="6">3.6.-.-</ecNumber>
    </recommendedName>
</protein>
<keyword evidence="2 6" id="KW-0819">tRNA processing</keyword>
<name>A0A1E3GW19_9GAMM</name>
<dbReference type="CDD" id="cd04164">
    <property type="entry name" value="trmE"/>
    <property type="match status" value="1"/>
</dbReference>
<dbReference type="CDD" id="cd14858">
    <property type="entry name" value="TrmE_N"/>
    <property type="match status" value="1"/>
</dbReference>
<gene>
    <name evidence="6 9" type="primary">mnmE</name>
    <name evidence="6" type="synonym">trmE</name>
    <name evidence="9" type="ORF">A9E74_00166</name>
</gene>
<feature type="binding site" evidence="6">
    <location>
        <begin position="227"/>
        <end position="232"/>
    </location>
    <ligand>
        <name>GTP</name>
        <dbReference type="ChEBI" id="CHEBI:37565"/>
    </ligand>
</feature>
<dbReference type="HAMAP" id="MF_00379">
    <property type="entry name" value="GTPase_MnmE"/>
    <property type="match status" value="1"/>
</dbReference>
<dbReference type="NCBIfam" id="NF003661">
    <property type="entry name" value="PRK05291.1-3"/>
    <property type="match status" value="1"/>
</dbReference>
<dbReference type="GO" id="GO:0002098">
    <property type="term" value="P:tRNA wobble uridine modification"/>
    <property type="evidence" value="ECO:0007669"/>
    <property type="project" value="TreeGrafter"/>
</dbReference>
<keyword evidence="6" id="KW-0460">Magnesium</keyword>
<dbReference type="Pfam" id="PF12631">
    <property type="entry name" value="MnmE_helical"/>
    <property type="match status" value="1"/>
</dbReference>
<evidence type="ECO:0000256" key="3">
    <source>
        <dbReference type="ARBA" id="ARBA00022741"/>
    </source>
</evidence>
<keyword evidence="10" id="KW-1185">Reference proteome</keyword>
<dbReference type="InterPro" id="IPR018948">
    <property type="entry name" value="GTP-bd_TrmE_N"/>
</dbReference>
<evidence type="ECO:0000259" key="8">
    <source>
        <dbReference type="PROSITE" id="PS51709"/>
    </source>
</evidence>
<comment type="cofactor">
    <cofactor evidence="6">
        <name>K(+)</name>
        <dbReference type="ChEBI" id="CHEBI:29103"/>
    </cofactor>
    <text evidence="6">Binds 1 potassium ion per subunit.</text>
</comment>
<feature type="binding site" evidence="6">
    <location>
        <position position="82"/>
    </location>
    <ligand>
        <name>(6S)-5-formyl-5,6,7,8-tetrahydrofolate</name>
        <dbReference type="ChEBI" id="CHEBI:57457"/>
    </ligand>
</feature>
<accession>A0A1E3GW19</accession>
<evidence type="ECO:0000256" key="6">
    <source>
        <dbReference type="HAMAP-Rule" id="MF_00379"/>
    </source>
</evidence>
<feature type="binding site" evidence="6">
    <location>
        <begin position="271"/>
        <end position="274"/>
    </location>
    <ligand>
        <name>GTP</name>
        <dbReference type="ChEBI" id="CHEBI:37565"/>
    </ligand>
</feature>
<reference evidence="9 10" key="1">
    <citation type="submission" date="2016-07" db="EMBL/GenBank/DDBJ databases">
        <title>Draft Genome Sequence of Methylophaga muralis Bur 1.</title>
        <authorList>
            <person name="Vasilenko O.V."/>
            <person name="Doronina N.V."/>
            <person name="Shmareva M.N."/>
            <person name="Tarlachkov S.V."/>
            <person name="Mustakhimov I."/>
            <person name="Trotsenko Y.A."/>
        </authorList>
    </citation>
    <scope>NUCLEOTIDE SEQUENCE [LARGE SCALE GENOMIC DNA]</scope>
    <source>
        <strain evidence="9 10">Bur 1</strain>
    </source>
</reference>
<keyword evidence="4 6" id="KW-0630">Potassium</keyword>
<feature type="binding site" evidence="6">
    <location>
        <position position="25"/>
    </location>
    <ligand>
        <name>(6S)-5-formyl-5,6,7,8-tetrahydrofolate</name>
        <dbReference type="ChEBI" id="CHEBI:57457"/>
    </ligand>
</feature>
<feature type="binding site" evidence="6">
    <location>
        <begin position="246"/>
        <end position="252"/>
    </location>
    <ligand>
        <name>GTP</name>
        <dbReference type="ChEBI" id="CHEBI:37565"/>
    </ligand>
</feature>
<keyword evidence="6" id="KW-0479">Metal-binding</keyword>
<dbReference type="PROSITE" id="PS51709">
    <property type="entry name" value="G_TRME"/>
    <property type="match status" value="1"/>
</dbReference>
<dbReference type="GO" id="GO:0046872">
    <property type="term" value="F:metal ion binding"/>
    <property type="evidence" value="ECO:0007669"/>
    <property type="project" value="UniProtKB-KW"/>
</dbReference>
<feature type="binding site" evidence="6">
    <location>
        <position position="248"/>
    </location>
    <ligand>
        <name>K(+)</name>
        <dbReference type="ChEBI" id="CHEBI:29103"/>
    </ligand>
</feature>
<dbReference type="InterPro" id="IPR004520">
    <property type="entry name" value="GTPase_MnmE"/>
</dbReference>
<dbReference type="InterPro" id="IPR025867">
    <property type="entry name" value="MnmE_helical"/>
</dbReference>
<dbReference type="Proteomes" id="UP000094379">
    <property type="component" value="Unassembled WGS sequence"/>
</dbReference>
<evidence type="ECO:0000256" key="1">
    <source>
        <dbReference type="ARBA" id="ARBA00011043"/>
    </source>
</evidence>
<evidence type="ECO:0000256" key="2">
    <source>
        <dbReference type="ARBA" id="ARBA00022694"/>
    </source>
</evidence>
<evidence type="ECO:0000256" key="7">
    <source>
        <dbReference type="RuleBase" id="RU003313"/>
    </source>
</evidence>
<dbReference type="Pfam" id="PF10396">
    <property type="entry name" value="TrmE_N"/>
    <property type="match status" value="1"/>
</dbReference>
<dbReference type="InterPro" id="IPR031168">
    <property type="entry name" value="G_TrmE"/>
</dbReference>
<dbReference type="Gene3D" id="3.40.50.300">
    <property type="entry name" value="P-loop containing nucleotide triphosphate hydrolases"/>
    <property type="match status" value="1"/>
</dbReference>
<comment type="caution">
    <text evidence="9">The sequence shown here is derived from an EMBL/GenBank/DDBJ whole genome shotgun (WGS) entry which is preliminary data.</text>
</comment>
<feature type="binding site" evidence="6">
    <location>
        <position position="121"/>
    </location>
    <ligand>
        <name>(6S)-5-formyl-5,6,7,8-tetrahydrofolate</name>
        <dbReference type="ChEBI" id="CHEBI:57457"/>
    </ligand>
</feature>
<proteinExistence type="inferred from homology"/>
<feature type="domain" description="TrmE-type G" evidence="8">
    <location>
        <begin position="217"/>
        <end position="375"/>
    </location>
</feature>
<keyword evidence="6 9" id="KW-0378">Hydrolase</keyword>
<dbReference type="InterPro" id="IPR006073">
    <property type="entry name" value="GTP-bd"/>
</dbReference>
<dbReference type="STRING" id="291169.A9E74_00166"/>
<dbReference type="NCBIfam" id="TIGR00231">
    <property type="entry name" value="small_GTP"/>
    <property type="match status" value="1"/>
</dbReference>
<dbReference type="GO" id="GO:0030488">
    <property type="term" value="P:tRNA methylation"/>
    <property type="evidence" value="ECO:0007669"/>
    <property type="project" value="TreeGrafter"/>
</dbReference>
<evidence type="ECO:0000313" key="9">
    <source>
        <dbReference type="EMBL" id="ODN68194.1"/>
    </source>
</evidence>
<keyword evidence="6" id="KW-0963">Cytoplasm</keyword>
<comment type="subunit">
    <text evidence="6">Homodimer. Heterotetramer of two MnmE and two MnmG subunits.</text>
</comment>
<comment type="function">
    <text evidence="6">Exhibits a very high intrinsic GTPase hydrolysis rate. Involved in the addition of a carboxymethylaminomethyl (cmnm) group at the wobble position (U34) of certain tRNAs, forming tRNA-cmnm(5)s(2)U34.</text>
</comment>
<dbReference type="PANTHER" id="PTHR42714">
    <property type="entry name" value="TRNA MODIFICATION GTPASE GTPBP3"/>
    <property type="match status" value="1"/>
</dbReference>
<comment type="similarity">
    <text evidence="1 6 7">Belongs to the TRAFAC class TrmE-Era-EngA-EngB-Septin-like GTPase superfamily. TrmE GTPase family.</text>
</comment>
<feature type="binding site" evidence="6">
    <location>
        <position position="227"/>
    </location>
    <ligand>
        <name>K(+)</name>
        <dbReference type="ChEBI" id="CHEBI:29103"/>
    </ligand>
</feature>
<dbReference type="Gene3D" id="3.30.1360.120">
    <property type="entry name" value="Probable tRNA modification gtpase trme, domain 1"/>
    <property type="match status" value="1"/>
</dbReference>
<dbReference type="RefSeq" id="WP_218104267.1">
    <property type="nucleotide sequence ID" value="NZ_MCRI01000001.1"/>
</dbReference>
<dbReference type="InterPro" id="IPR005225">
    <property type="entry name" value="Small_GTP-bd"/>
</dbReference>
<dbReference type="GO" id="GO:0005829">
    <property type="term" value="C:cytosol"/>
    <property type="evidence" value="ECO:0007669"/>
    <property type="project" value="TreeGrafter"/>
</dbReference>
<feature type="binding site" evidence="6">
    <location>
        <position position="452"/>
    </location>
    <ligand>
        <name>(6S)-5-formyl-5,6,7,8-tetrahydrofolate</name>
        <dbReference type="ChEBI" id="CHEBI:57457"/>
    </ligand>
</feature>
<keyword evidence="3 6" id="KW-0547">Nucleotide-binding</keyword>
<dbReference type="EMBL" id="MCRI01000001">
    <property type="protein sequence ID" value="ODN68194.1"/>
    <property type="molecule type" value="Genomic_DNA"/>
</dbReference>
<dbReference type="EC" id="3.6.-.-" evidence="6"/>
<comment type="subcellular location">
    <subcellularLocation>
        <location evidence="6">Cytoplasm</location>
    </subcellularLocation>
</comment>
<evidence type="ECO:0000256" key="5">
    <source>
        <dbReference type="ARBA" id="ARBA00023134"/>
    </source>
</evidence>
<dbReference type="GO" id="GO:0003924">
    <property type="term" value="F:GTPase activity"/>
    <property type="evidence" value="ECO:0007669"/>
    <property type="project" value="UniProtKB-UniRule"/>
</dbReference>
<dbReference type="SUPFAM" id="SSF116878">
    <property type="entry name" value="TrmE connector domain"/>
    <property type="match status" value="1"/>
</dbReference>
<feature type="binding site" evidence="6">
    <location>
        <position position="252"/>
    </location>
    <ligand>
        <name>Mg(2+)</name>
        <dbReference type="ChEBI" id="CHEBI:18420"/>
    </ligand>
</feature>
<dbReference type="PANTHER" id="PTHR42714:SF2">
    <property type="entry name" value="TRNA MODIFICATION GTPASE GTPBP3, MITOCHONDRIAL"/>
    <property type="match status" value="1"/>
</dbReference>
<dbReference type="InterPro" id="IPR027417">
    <property type="entry name" value="P-loop_NTPase"/>
</dbReference>
<comment type="caution">
    <text evidence="6">Lacks conserved residue(s) required for the propagation of feature annotation.</text>
</comment>
<dbReference type="Pfam" id="PF01926">
    <property type="entry name" value="MMR_HSR1"/>
    <property type="match status" value="1"/>
</dbReference>
<dbReference type="InterPro" id="IPR027266">
    <property type="entry name" value="TrmE/GcvT-like"/>
</dbReference>
<sequence length="452" mass="48894">MTEMFTDTIVAVATAPGRGGVGVVRLSGPQSAQIAEQICGKLAQPRQAKFSHFRAADKEIIDSGIALYFAAPASFTGEDVIELQGHGSPLVMDRLCQRAIELGARMARPGEFSERAFLNGKMDLAQAEAVADLIESSTDQAARSAMRSLQGEFSKKVNDFLQELTHLRMFVEASIDFADEEIDFLGEAQVDKQLQQLLVTLAGIQGSARQGRLLREGISVVLAGQPNAGKSSLHNRLAGHDAAIVTEVAGTTRDVLREQIHLGGLPLRISDTAGLHDATEDIVELEGIRRTNNELAQADHILLLINDKLGMTEQDEKILASLPTDKSLTLIRNKIDQSGNAPAISMENNLPVIYLSAKNGDGMELLTKHLCEVVGFHPEEEGVFMARRRHLDALQRAQQAIEAGYNCLTGMGAGELLAEELRVAQLALGEITGTFTTEDLLDKIFSSFCIGK</sequence>
<feature type="binding site" evidence="6">
    <location>
        <position position="231"/>
    </location>
    <ligand>
        <name>Mg(2+)</name>
        <dbReference type="ChEBI" id="CHEBI:18420"/>
    </ligand>
</feature>
<dbReference type="PATRIC" id="fig|291169.3.peg.168"/>
<feature type="binding site" evidence="6">
    <location>
        <position position="251"/>
    </location>
    <ligand>
        <name>K(+)</name>
        <dbReference type="ChEBI" id="CHEBI:29103"/>
    </ligand>
</feature>
<dbReference type="InterPro" id="IPR027368">
    <property type="entry name" value="MnmE_dom2"/>
</dbReference>
<evidence type="ECO:0000256" key="4">
    <source>
        <dbReference type="ARBA" id="ARBA00022958"/>
    </source>
</evidence>